<dbReference type="EMBL" id="FN653019">
    <property type="protein sequence ID" value="CBY22612.1"/>
    <property type="molecule type" value="Genomic_DNA"/>
</dbReference>
<keyword evidence="2" id="KW-1185">Reference proteome</keyword>
<name>E4WZL6_OIKDI</name>
<proteinExistence type="predicted"/>
<sequence length="412" mass="47457">MLDRNMLIDIVEDEKQRYKEGKIDSYGLKSTKKMLEIKNLKNYLQKKLSQLLNIVKSSEVIWIGPLILLFIQNPKKNYLQREFENSKIVEFKYFSTDVLKLFGDYIYGLTKNLTIIELLKLFDFTHFIDNQKLQISIIETLKSRLSLQKSELLQYMMVTEHLLETRLVEIFKEKISKATTSDLNDALCCLLDDIPKLEGGRANAQDSVLSIILLDKLRFPENEEISQGHIEAELVRRYRMIRKLLCEKKISFDLDVNLVAVKYSVASDTFSMASVPMWLEYCNEYSAADRCRWLGIYLHLSIDSGHTQIDVQWTLTVLGDGQKLVKKDFEATWTPGLSGIGLEPNTTEEDLSSFPTALRQVPSHMGHGSGQFVKFTTLINYRELTAELDVKLLKVRTNKSGLIINLENNTAY</sequence>
<dbReference type="Proteomes" id="UP000001307">
    <property type="component" value="Unassembled WGS sequence"/>
</dbReference>
<dbReference type="AlphaFoldDB" id="E4WZL6"/>
<reference evidence="1" key="1">
    <citation type="journal article" date="2010" name="Science">
        <title>Plasticity of animal genome architecture unmasked by rapid evolution of a pelagic tunicate.</title>
        <authorList>
            <person name="Denoeud F."/>
            <person name="Henriet S."/>
            <person name="Mungpakdee S."/>
            <person name="Aury J.M."/>
            <person name="Da Silva C."/>
            <person name="Brinkmann H."/>
            <person name="Mikhaleva J."/>
            <person name="Olsen L.C."/>
            <person name="Jubin C."/>
            <person name="Canestro C."/>
            <person name="Bouquet J.M."/>
            <person name="Danks G."/>
            <person name="Poulain J."/>
            <person name="Campsteijn C."/>
            <person name="Adamski M."/>
            <person name="Cross I."/>
            <person name="Yadetie F."/>
            <person name="Muffato M."/>
            <person name="Louis A."/>
            <person name="Butcher S."/>
            <person name="Tsagkogeorga G."/>
            <person name="Konrad A."/>
            <person name="Singh S."/>
            <person name="Jensen M.F."/>
            <person name="Cong E.H."/>
            <person name="Eikeseth-Otteraa H."/>
            <person name="Noel B."/>
            <person name="Anthouard V."/>
            <person name="Porcel B.M."/>
            <person name="Kachouri-Lafond R."/>
            <person name="Nishino A."/>
            <person name="Ugolini M."/>
            <person name="Chourrout P."/>
            <person name="Nishida H."/>
            <person name="Aasland R."/>
            <person name="Huzurbazar S."/>
            <person name="Westhof E."/>
            <person name="Delsuc F."/>
            <person name="Lehrach H."/>
            <person name="Reinhardt R."/>
            <person name="Weissenbach J."/>
            <person name="Roy S.W."/>
            <person name="Artiguenave F."/>
            <person name="Postlethwait J.H."/>
            <person name="Manak J.R."/>
            <person name="Thompson E.M."/>
            <person name="Jaillon O."/>
            <person name="Du Pasquier L."/>
            <person name="Boudinot P."/>
            <person name="Liberles D.A."/>
            <person name="Volff J.N."/>
            <person name="Philippe H."/>
            <person name="Lenhard B."/>
            <person name="Roest Crollius H."/>
            <person name="Wincker P."/>
            <person name="Chourrout D."/>
        </authorList>
    </citation>
    <scope>NUCLEOTIDE SEQUENCE [LARGE SCALE GENOMIC DNA]</scope>
</reference>
<gene>
    <name evidence="1" type="ORF">GSOID_T00013380001</name>
</gene>
<protein>
    <submittedName>
        <fullName evidence="1">Uncharacterized protein</fullName>
    </submittedName>
</protein>
<accession>E4WZL6</accession>
<dbReference type="InParanoid" id="E4WZL6"/>
<evidence type="ECO:0000313" key="1">
    <source>
        <dbReference type="EMBL" id="CBY22612.1"/>
    </source>
</evidence>
<evidence type="ECO:0000313" key="2">
    <source>
        <dbReference type="Proteomes" id="UP000001307"/>
    </source>
</evidence>
<organism evidence="1">
    <name type="scientific">Oikopleura dioica</name>
    <name type="common">Tunicate</name>
    <dbReference type="NCBI Taxonomy" id="34765"/>
    <lineage>
        <taxon>Eukaryota</taxon>
        <taxon>Metazoa</taxon>
        <taxon>Chordata</taxon>
        <taxon>Tunicata</taxon>
        <taxon>Appendicularia</taxon>
        <taxon>Copelata</taxon>
        <taxon>Oikopleuridae</taxon>
        <taxon>Oikopleura</taxon>
    </lineage>
</organism>